<dbReference type="GeneID" id="56133023"/>
<reference evidence="1 2" key="1">
    <citation type="submission" date="2019-10" db="EMBL/GenBank/DDBJ databases">
        <authorList>
            <person name="Brinks E."/>
        </authorList>
    </citation>
    <scope>NUCLEOTIDE SEQUENCE [LARGE SCALE GENOMIC DNA]</scope>
</reference>
<name>A0A649V1V5_9CAUD</name>
<dbReference type="Pfam" id="PF04936">
    <property type="entry name" value="DUF658"/>
    <property type="match status" value="1"/>
</dbReference>
<organism evidence="1 2">
    <name type="scientific">Lactococcus phage P1045</name>
    <dbReference type="NCBI Taxonomy" id="2662293"/>
    <lineage>
        <taxon>Viruses</taxon>
        <taxon>Duplodnaviria</taxon>
        <taxon>Heunggongvirae</taxon>
        <taxon>Uroviricota</taxon>
        <taxon>Caudoviricetes</taxon>
        <taxon>Vedamuthuvirus</taxon>
        <taxon>Vedamuthuvirus P1045</taxon>
    </lineage>
</organism>
<dbReference type="KEGG" id="vg:56133023"/>
<dbReference type="InterPro" id="IPR007020">
    <property type="entry name" value="DUF658"/>
</dbReference>
<sequence>MVVKVFDAYIEGEKKATGTIDELADYFDLSRNSISLWIKNGKDPKKANHKYKHAILNKEKTKELIEQKKKEERKLPASVYDYYDKGEFIMTGTAREISQFLNISKNNVYSYIQVGKHAFDYRKTRKHAILNEAETRKRFPLFSISSEEEFIETEKEQEHRKHETKEERRLRRNIRAQMAIENLRKEELGL</sequence>
<evidence type="ECO:0000313" key="1">
    <source>
        <dbReference type="EMBL" id="QGJ84850.1"/>
    </source>
</evidence>
<dbReference type="Proteomes" id="UP000423964">
    <property type="component" value="Segment"/>
</dbReference>
<dbReference type="RefSeq" id="YP_009900789.1">
    <property type="nucleotide sequence ID" value="NC_049812.1"/>
</dbReference>
<evidence type="ECO:0000313" key="2">
    <source>
        <dbReference type="Proteomes" id="UP000423964"/>
    </source>
</evidence>
<protein>
    <submittedName>
        <fullName evidence="1">Uncharacterized protein</fullName>
    </submittedName>
</protein>
<accession>A0A649V1V5</accession>
<keyword evidence="2" id="KW-1185">Reference proteome</keyword>
<dbReference type="EMBL" id="MN552144">
    <property type="protein sequence ID" value="QGJ84850.1"/>
    <property type="molecule type" value="Genomic_DNA"/>
</dbReference>
<proteinExistence type="predicted"/>